<dbReference type="Pfam" id="PF00076">
    <property type="entry name" value="RRM_1"/>
    <property type="match status" value="2"/>
</dbReference>
<dbReference type="Gene3D" id="3.30.70.330">
    <property type="match status" value="2"/>
</dbReference>
<dbReference type="InterPro" id="IPR035979">
    <property type="entry name" value="RBD_domain_sf"/>
</dbReference>
<dbReference type="AlphaFoldDB" id="A0A4Y7TEX6"/>
<evidence type="ECO:0000313" key="14">
    <source>
        <dbReference type="Proteomes" id="UP000298030"/>
    </source>
</evidence>
<dbReference type="PROSITE" id="PS50102">
    <property type="entry name" value="RRM"/>
    <property type="match status" value="2"/>
</dbReference>
<comment type="similarity">
    <text evidence="2">Belongs to the RRM U1 A/B'' family.</text>
</comment>
<dbReference type="CDD" id="cd12247">
    <property type="entry name" value="RRM2_U1A_like"/>
    <property type="match status" value="1"/>
</dbReference>
<proteinExistence type="inferred from homology"/>
<evidence type="ECO:0000256" key="7">
    <source>
        <dbReference type="ARBA" id="ARBA00023187"/>
    </source>
</evidence>
<dbReference type="CDD" id="cd12246">
    <property type="entry name" value="RRM1_U1A_like"/>
    <property type="match status" value="1"/>
</dbReference>
<evidence type="ECO:0000256" key="10">
    <source>
        <dbReference type="PROSITE-ProRule" id="PRU00176"/>
    </source>
</evidence>
<keyword evidence="5" id="KW-0677">Repeat</keyword>
<dbReference type="GO" id="GO:0005681">
    <property type="term" value="C:spliceosomal complex"/>
    <property type="evidence" value="ECO:0007669"/>
    <property type="project" value="UniProtKB-KW"/>
</dbReference>
<keyword evidence="8" id="KW-0539">Nucleus</keyword>
<dbReference type="FunFam" id="3.30.70.330:FF:000039">
    <property type="entry name" value="U1 small nuclear ribonucleoprotein A"/>
    <property type="match status" value="1"/>
</dbReference>
<evidence type="ECO:0000259" key="12">
    <source>
        <dbReference type="PROSITE" id="PS50102"/>
    </source>
</evidence>
<feature type="domain" description="RRM" evidence="12">
    <location>
        <begin position="52"/>
        <end position="131"/>
    </location>
</feature>
<comment type="caution">
    <text evidence="13">The sequence shown here is derived from an EMBL/GenBank/DDBJ whole genome shotgun (WGS) entry which is preliminary data.</text>
</comment>
<dbReference type="InterPro" id="IPR000504">
    <property type="entry name" value="RRM_dom"/>
</dbReference>
<dbReference type="SUPFAM" id="SSF54928">
    <property type="entry name" value="RNA-binding domain, RBD"/>
    <property type="match status" value="2"/>
</dbReference>
<evidence type="ECO:0000256" key="1">
    <source>
        <dbReference type="ARBA" id="ARBA00004123"/>
    </source>
</evidence>
<dbReference type="InterPro" id="IPR012677">
    <property type="entry name" value="Nucleotide-bd_a/b_plait_sf"/>
</dbReference>
<feature type="domain" description="RRM" evidence="12">
    <location>
        <begin position="203"/>
        <end position="277"/>
    </location>
</feature>
<feature type="compositionally biased region" description="Basic residues" evidence="11">
    <location>
        <begin position="150"/>
        <end position="159"/>
    </location>
</feature>
<dbReference type="GO" id="GO:0030532">
    <property type="term" value="C:small nuclear ribonucleoprotein complex"/>
    <property type="evidence" value="ECO:0007669"/>
    <property type="project" value="UniProtKB-ARBA"/>
</dbReference>
<evidence type="ECO:0000256" key="6">
    <source>
        <dbReference type="ARBA" id="ARBA00022884"/>
    </source>
</evidence>
<name>A0A4Y7TEX6_COPMI</name>
<dbReference type="EMBL" id="QPFP01000015">
    <property type="protein sequence ID" value="TEB32561.1"/>
    <property type="molecule type" value="Genomic_DNA"/>
</dbReference>
<dbReference type="Proteomes" id="UP000298030">
    <property type="component" value="Unassembled WGS sequence"/>
</dbReference>
<dbReference type="SMART" id="SM00360">
    <property type="entry name" value="RRM"/>
    <property type="match status" value="2"/>
</dbReference>
<dbReference type="GO" id="GO:0008380">
    <property type="term" value="P:RNA splicing"/>
    <property type="evidence" value="ECO:0007669"/>
    <property type="project" value="UniProtKB-KW"/>
</dbReference>
<keyword evidence="14" id="KW-1185">Reference proteome</keyword>
<sequence>MAAAPPTDLTAMQDVVVTPEAPGLAQPAPIAAAPGATVPGVAPPGQEEHACETLYIQNLNEKIKIDVMKSSLRGLFKSYGEVVDVVAHSNLRMRGQAFVSFENADVAKRALTEVQRFPLYSKPMQISFARTRSDAVVEKKDPDHLEEHKQRRQEHKKSTRYTNPLKSKFRAKRLAAEIDGGAAIPAAKRPAVQMPDEYLPPNKILFLQNLPESVTKDQLNSLFSQYPNLYEVRLIPTKKDIAFVEYLDEGSASVAKDALHNYKLDGENKIKVRPCLRLLLRPVLCRFFVLSLTVPLARGTNLTRCSIQITFARK</sequence>
<keyword evidence="3" id="KW-0507">mRNA processing</keyword>
<accession>A0A4Y7TEX6</accession>
<comment type="subcellular location">
    <subcellularLocation>
        <location evidence="1">Nucleus</location>
    </subcellularLocation>
</comment>
<evidence type="ECO:0000256" key="11">
    <source>
        <dbReference type="SAM" id="MobiDB-lite"/>
    </source>
</evidence>
<dbReference type="OrthoDB" id="266020at2759"/>
<dbReference type="GO" id="GO:0003723">
    <property type="term" value="F:RNA binding"/>
    <property type="evidence" value="ECO:0007669"/>
    <property type="project" value="UniProtKB-UniRule"/>
</dbReference>
<evidence type="ECO:0000256" key="5">
    <source>
        <dbReference type="ARBA" id="ARBA00022737"/>
    </source>
</evidence>
<evidence type="ECO:0000256" key="2">
    <source>
        <dbReference type="ARBA" id="ARBA00007243"/>
    </source>
</evidence>
<organism evidence="13 14">
    <name type="scientific">Coprinellus micaceus</name>
    <name type="common">Glistening ink-cap mushroom</name>
    <name type="synonym">Coprinus micaceus</name>
    <dbReference type="NCBI Taxonomy" id="71717"/>
    <lineage>
        <taxon>Eukaryota</taxon>
        <taxon>Fungi</taxon>
        <taxon>Dikarya</taxon>
        <taxon>Basidiomycota</taxon>
        <taxon>Agaricomycotina</taxon>
        <taxon>Agaricomycetes</taxon>
        <taxon>Agaricomycetidae</taxon>
        <taxon>Agaricales</taxon>
        <taxon>Agaricineae</taxon>
        <taxon>Psathyrellaceae</taxon>
        <taxon>Coprinellus</taxon>
    </lineage>
</organism>
<evidence type="ECO:0000256" key="9">
    <source>
        <dbReference type="ARBA" id="ARBA00023274"/>
    </source>
</evidence>
<dbReference type="GO" id="GO:0006397">
    <property type="term" value="P:mRNA processing"/>
    <property type="evidence" value="ECO:0007669"/>
    <property type="project" value="UniProtKB-KW"/>
</dbReference>
<feature type="region of interest" description="Disordered" evidence="11">
    <location>
        <begin position="137"/>
        <end position="161"/>
    </location>
</feature>
<reference evidence="13 14" key="1">
    <citation type="journal article" date="2019" name="Nat. Ecol. Evol.">
        <title>Megaphylogeny resolves global patterns of mushroom evolution.</title>
        <authorList>
            <person name="Varga T."/>
            <person name="Krizsan K."/>
            <person name="Foldi C."/>
            <person name="Dima B."/>
            <person name="Sanchez-Garcia M."/>
            <person name="Sanchez-Ramirez S."/>
            <person name="Szollosi G.J."/>
            <person name="Szarkandi J.G."/>
            <person name="Papp V."/>
            <person name="Albert L."/>
            <person name="Andreopoulos W."/>
            <person name="Angelini C."/>
            <person name="Antonin V."/>
            <person name="Barry K.W."/>
            <person name="Bougher N.L."/>
            <person name="Buchanan P."/>
            <person name="Buyck B."/>
            <person name="Bense V."/>
            <person name="Catcheside P."/>
            <person name="Chovatia M."/>
            <person name="Cooper J."/>
            <person name="Damon W."/>
            <person name="Desjardin D."/>
            <person name="Finy P."/>
            <person name="Geml J."/>
            <person name="Haridas S."/>
            <person name="Hughes K."/>
            <person name="Justo A."/>
            <person name="Karasinski D."/>
            <person name="Kautmanova I."/>
            <person name="Kiss B."/>
            <person name="Kocsube S."/>
            <person name="Kotiranta H."/>
            <person name="LaButti K.M."/>
            <person name="Lechner B.E."/>
            <person name="Liimatainen K."/>
            <person name="Lipzen A."/>
            <person name="Lukacs Z."/>
            <person name="Mihaltcheva S."/>
            <person name="Morgado L.N."/>
            <person name="Niskanen T."/>
            <person name="Noordeloos M.E."/>
            <person name="Ohm R.A."/>
            <person name="Ortiz-Santana B."/>
            <person name="Ovrebo C."/>
            <person name="Racz N."/>
            <person name="Riley R."/>
            <person name="Savchenko A."/>
            <person name="Shiryaev A."/>
            <person name="Soop K."/>
            <person name="Spirin V."/>
            <person name="Szebenyi C."/>
            <person name="Tomsovsky M."/>
            <person name="Tulloss R.E."/>
            <person name="Uehling J."/>
            <person name="Grigoriev I.V."/>
            <person name="Vagvolgyi C."/>
            <person name="Papp T."/>
            <person name="Martin F.M."/>
            <person name="Miettinen O."/>
            <person name="Hibbett D.S."/>
            <person name="Nagy L.G."/>
        </authorList>
    </citation>
    <scope>NUCLEOTIDE SEQUENCE [LARGE SCALE GENOMIC DNA]</scope>
    <source>
        <strain evidence="13 14">FP101781</strain>
    </source>
</reference>
<keyword evidence="4" id="KW-0747">Spliceosome</keyword>
<keyword evidence="6 10" id="KW-0694">RNA-binding</keyword>
<evidence type="ECO:0000256" key="8">
    <source>
        <dbReference type="ARBA" id="ARBA00023242"/>
    </source>
</evidence>
<feature type="compositionally biased region" description="Basic and acidic residues" evidence="11">
    <location>
        <begin position="137"/>
        <end position="149"/>
    </location>
</feature>
<keyword evidence="7" id="KW-0508">mRNA splicing</keyword>
<dbReference type="PANTHER" id="PTHR10501">
    <property type="entry name" value="U1 SMALL NUCLEAR RIBONUCLEOPROTEIN A/U2 SMALL NUCLEAR RIBONUCLEOPROTEIN B"/>
    <property type="match status" value="1"/>
</dbReference>
<protein>
    <recommendedName>
        <fullName evidence="12">RRM domain-containing protein</fullName>
    </recommendedName>
</protein>
<evidence type="ECO:0000313" key="13">
    <source>
        <dbReference type="EMBL" id="TEB32561.1"/>
    </source>
</evidence>
<keyword evidence="9" id="KW-0687">Ribonucleoprotein</keyword>
<evidence type="ECO:0000256" key="3">
    <source>
        <dbReference type="ARBA" id="ARBA00022664"/>
    </source>
</evidence>
<dbReference type="FunFam" id="3.30.70.330:FF:000029">
    <property type="entry name" value="U2 small nuclear ribonucleoprotein B"/>
    <property type="match status" value="1"/>
</dbReference>
<dbReference type="STRING" id="71717.A0A4Y7TEX6"/>
<evidence type="ECO:0000256" key="4">
    <source>
        <dbReference type="ARBA" id="ARBA00022728"/>
    </source>
</evidence>
<gene>
    <name evidence="13" type="ORF">FA13DRAFT_1731762</name>
</gene>